<dbReference type="Proteomes" id="UP001154078">
    <property type="component" value="Chromosome 8"/>
</dbReference>
<reference evidence="2" key="1">
    <citation type="submission" date="2021-12" db="EMBL/GenBank/DDBJ databases">
        <authorList>
            <person name="King R."/>
        </authorList>
    </citation>
    <scope>NUCLEOTIDE SEQUENCE</scope>
</reference>
<evidence type="ECO:0000313" key="2">
    <source>
        <dbReference type="EMBL" id="CAH0561696.1"/>
    </source>
</evidence>
<keyword evidence="3" id="KW-1185">Reference proteome</keyword>
<protein>
    <submittedName>
        <fullName evidence="2">Uncharacterized protein</fullName>
    </submittedName>
</protein>
<name>A0A9P0FMK5_BRAAE</name>
<dbReference type="AlphaFoldDB" id="A0A9P0FMK5"/>
<accession>A0A9P0FMK5</accession>
<feature type="compositionally biased region" description="Polar residues" evidence="1">
    <location>
        <begin position="363"/>
        <end position="373"/>
    </location>
</feature>
<evidence type="ECO:0000256" key="1">
    <source>
        <dbReference type="SAM" id="MobiDB-lite"/>
    </source>
</evidence>
<organism evidence="2 3">
    <name type="scientific">Brassicogethes aeneus</name>
    <name type="common">Rape pollen beetle</name>
    <name type="synonym">Meligethes aeneus</name>
    <dbReference type="NCBI Taxonomy" id="1431903"/>
    <lineage>
        <taxon>Eukaryota</taxon>
        <taxon>Metazoa</taxon>
        <taxon>Ecdysozoa</taxon>
        <taxon>Arthropoda</taxon>
        <taxon>Hexapoda</taxon>
        <taxon>Insecta</taxon>
        <taxon>Pterygota</taxon>
        <taxon>Neoptera</taxon>
        <taxon>Endopterygota</taxon>
        <taxon>Coleoptera</taxon>
        <taxon>Polyphaga</taxon>
        <taxon>Cucujiformia</taxon>
        <taxon>Nitidulidae</taxon>
        <taxon>Meligethinae</taxon>
        <taxon>Brassicogethes</taxon>
    </lineage>
</organism>
<proteinExistence type="predicted"/>
<sequence length="373" mass="40641">MAGDDDGPDNDGNKSCKYCKKNVVTTVIKCSICESVFHPSCALRVAGLVVIGSNYLVKCCAQYSEVMSTAQPFVNDLLSAKDQLVKSKDRIISELKEKEAILMDNINLLKEKIMNIQKPTVAVNSGNVVTKTSAETVANSSSNKPALTEQLQVPNLILKSHNQNKNKPNLNSRNQNVIEKKGVNSGILQAQASLKMQELINLVADPHSACNNDDWQTVHGRKKGRKFMVGNNKTTNGIQTIPRYVSLHISRLAPDTRPAVLQSILQPIFKDVKCEEHISKHPEVYGSMKVTIRKEELQKAWKREIWPNAGDGDSLSNKSTTPSFGSSRQRNGGSGEDSNDIGEGEVGGEGSDIDEGSGEDSNKSTTPSFGSSR</sequence>
<dbReference type="OrthoDB" id="6764310at2759"/>
<dbReference type="EMBL" id="OV121139">
    <property type="protein sequence ID" value="CAH0561696.1"/>
    <property type="molecule type" value="Genomic_DNA"/>
</dbReference>
<feature type="compositionally biased region" description="Polar residues" evidence="1">
    <location>
        <begin position="314"/>
        <end position="331"/>
    </location>
</feature>
<gene>
    <name evidence="2" type="ORF">MELIAE_LOCUS11034</name>
</gene>
<evidence type="ECO:0000313" key="3">
    <source>
        <dbReference type="Proteomes" id="UP001154078"/>
    </source>
</evidence>
<feature type="region of interest" description="Disordered" evidence="1">
    <location>
        <begin position="307"/>
        <end position="373"/>
    </location>
</feature>